<evidence type="ECO:0000256" key="1">
    <source>
        <dbReference type="SAM" id="SignalP"/>
    </source>
</evidence>
<organism evidence="3 4">
    <name type="scientific">Nicotiana tabacum</name>
    <name type="common">Common tobacco</name>
    <dbReference type="NCBI Taxonomy" id="4097"/>
    <lineage>
        <taxon>Eukaryota</taxon>
        <taxon>Viridiplantae</taxon>
        <taxon>Streptophyta</taxon>
        <taxon>Embryophyta</taxon>
        <taxon>Tracheophyta</taxon>
        <taxon>Spermatophyta</taxon>
        <taxon>Magnoliopsida</taxon>
        <taxon>eudicotyledons</taxon>
        <taxon>Gunneridae</taxon>
        <taxon>Pentapetalae</taxon>
        <taxon>asterids</taxon>
        <taxon>lamiids</taxon>
        <taxon>Solanales</taxon>
        <taxon>Solanaceae</taxon>
        <taxon>Nicotianoideae</taxon>
        <taxon>Nicotianeae</taxon>
        <taxon>Nicotiana</taxon>
    </lineage>
</organism>
<name>A0A1S4D7F9_TOBAC</name>
<dbReference type="AlphaFoldDB" id="A0A1S4D7F9"/>
<dbReference type="OrthoDB" id="1253263at2759"/>
<protein>
    <submittedName>
        <fullName evidence="4">Uncharacterized protein LOC107826803</fullName>
    </submittedName>
</protein>
<dbReference type="Proteomes" id="UP000790787">
    <property type="component" value="Chromosome 15"/>
</dbReference>
<feature type="domain" description="Pectinesterase inhibitor" evidence="2">
    <location>
        <begin position="36"/>
        <end position="164"/>
    </location>
</feature>
<evidence type="ECO:0000313" key="4">
    <source>
        <dbReference type="RefSeq" id="XP_016509322.1"/>
    </source>
</evidence>
<dbReference type="KEGG" id="nta:107826803"/>
<dbReference type="PANTHER" id="PTHR31890:SF18">
    <property type="entry name" value="P18 PROTEIN"/>
    <property type="match status" value="1"/>
</dbReference>
<dbReference type="OMA" id="TECEKEW"/>
<dbReference type="Gene3D" id="1.20.140.40">
    <property type="entry name" value="Invertase/pectin methylesterase inhibitor family protein"/>
    <property type="match status" value="1"/>
</dbReference>
<keyword evidence="1" id="KW-0732">Signal</keyword>
<dbReference type="GeneID" id="107826803"/>
<proteinExistence type="predicted"/>
<dbReference type="Pfam" id="PF04043">
    <property type="entry name" value="PMEI"/>
    <property type="match status" value="1"/>
</dbReference>
<dbReference type="RefSeq" id="XP_016509322.1">
    <property type="nucleotide sequence ID" value="XM_016653836.1"/>
</dbReference>
<evidence type="ECO:0000259" key="2">
    <source>
        <dbReference type="Pfam" id="PF04043"/>
    </source>
</evidence>
<reference evidence="3" key="1">
    <citation type="journal article" date="2014" name="Nat. Commun.">
        <title>The tobacco genome sequence and its comparison with those of tomato and potato.</title>
        <authorList>
            <person name="Sierro N."/>
            <person name="Battey J.N."/>
            <person name="Ouadi S."/>
            <person name="Bakaher N."/>
            <person name="Bovet L."/>
            <person name="Willig A."/>
            <person name="Goepfert S."/>
            <person name="Peitsch M.C."/>
            <person name="Ivanov N.V."/>
        </authorList>
    </citation>
    <scope>NUCLEOTIDE SEQUENCE [LARGE SCALE GENOMIC DNA]</scope>
</reference>
<dbReference type="SUPFAM" id="SSF101148">
    <property type="entry name" value="Plant invertase/pectin methylesterase inhibitor"/>
    <property type="match status" value="1"/>
</dbReference>
<accession>A0A1S4D7F9</accession>
<feature type="signal peptide" evidence="1">
    <location>
        <begin position="1"/>
        <end position="29"/>
    </location>
</feature>
<dbReference type="RefSeq" id="XP_016509322.1">
    <property type="nucleotide sequence ID" value="XM_016653836.2"/>
</dbReference>
<keyword evidence="3" id="KW-1185">Reference proteome</keyword>
<dbReference type="GO" id="GO:0004857">
    <property type="term" value="F:enzyme inhibitor activity"/>
    <property type="evidence" value="ECO:0007669"/>
    <property type="project" value="InterPro"/>
</dbReference>
<evidence type="ECO:0000313" key="3">
    <source>
        <dbReference type="Proteomes" id="UP000790787"/>
    </source>
</evidence>
<dbReference type="InterPro" id="IPR006501">
    <property type="entry name" value="Pectinesterase_inhib_dom"/>
</dbReference>
<reference evidence="4" key="2">
    <citation type="submission" date="2025-08" db="UniProtKB">
        <authorList>
            <consortium name="RefSeq"/>
        </authorList>
    </citation>
    <scope>IDENTIFICATION</scope>
    <source>
        <tissue evidence="4">Leaf</tissue>
    </source>
</reference>
<dbReference type="PaxDb" id="4097-A0A1S4D7F9"/>
<dbReference type="PANTHER" id="PTHR31890">
    <property type="entry name" value="PLANT INVERTASE/PECTIN METHYLESTERASE INHIBITOR SUPERFAMILY PROTEIN"/>
    <property type="match status" value="1"/>
</dbReference>
<sequence length="190" mass="20702">MASLHKFSVLVTLISSFILFISLQVQCTARGGGGDDLIMTACTGTTSKQLCLDHLKADKQVTAAASKELDLGLAIMKNLIGQAKITHDYVLKKKLANPAYGFCETKWGDMVSGFERILQTTTKNKGYEEDTDDYDFMVIGDYVGNCKTNLEQAKIVDPEIAKAGDIVKTSIAAANTILSQLKAKNRNKDE</sequence>
<dbReference type="InterPro" id="IPR035513">
    <property type="entry name" value="Invertase/methylesterase_inhib"/>
</dbReference>
<feature type="chain" id="PRO_5010303005" evidence="1">
    <location>
        <begin position="30"/>
        <end position="190"/>
    </location>
</feature>
<gene>
    <name evidence="4" type="primary">LOC107826803</name>
</gene>